<accession>A0A0L0V7E6</accession>
<dbReference type="AlphaFoldDB" id="A0A0L0V7E6"/>
<protein>
    <submittedName>
        <fullName evidence="2">Uncharacterized protein</fullName>
    </submittedName>
</protein>
<keyword evidence="3" id="KW-1185">Reference proteome</keyword>
<proteinExistence type="predicted"/>
<dbReference type="EMBL" id="AJIL01000107">
    <property type="protein sequence ID" value="KNE94914.1"/>
    <property type="molecule type" value="Genomic_DNA"/>
</dbReference>
<feature type="region of interest" description="Disordered" evidence="1">
    <location>
        <begin position="162"/>
        <end position="194"/>
    </location>
</feature>
<evidence type="ECO:0000313" key="3">
    <source>
        <dbReference type="Proteomes" id="UP000054564"/>
    </source>
</evidence>
<name>A0A0L0V7E6_9BASI</name>
<evidence type="ECO:0000313" key="2">
    <source>
        <dbReference type="EMBL" id="KNE94914.1"/>
    </source>
</evidence>
<reference evidence="3" key="1">
    <citation type="submission" date="2014-03" db="EMBL/GenBank/DDBJ databases">
        <title>The Genome Sequence of Puccinia striiformis f. sp. tritici PST-78.</title>
        <authorList>
            <consortium name="The Broad Institute Genome Sequencing Platform"/>
            <person name="Cuomo C."/>
            <person name="Hulbert S."/>
            <person name="Chen X."/>
            <person name="Walker B."/>
            <person name="Young S.K."/>
            <person name="Zeng Q."/>
            <person name="Gargeya S."/>
            <person name="Fitzgerald M."/>
            <person name="Haas B."/>
            <person name="Abouelleil A."/>
            <person name="Alvarado L."/>
            <person name="Arachchi H.M."/>
            <person name="Berlin A.M."/>
            <person name="Chapman S.B."/>
            <person name="Goldberg J."/>
            <person name="Griggs A."/>
            <person name="Gujja S."/>
            <person name="Hansen M."/>
            <person name="Howarth C."/>
            <person name="Imamovic A."/>
            <person name="Larimer J."/>
            <person name="McCowan C."/>
            <person name="Montmayeur A."/>
            <person name="Murphy C."/>
            <person name="Neiman D."/>
            <person name="Pearson M."/>
            <person name="Priest M."/>
            <person name="Roberts A."/>
            <person name="Saif S."/>
            <person name="Shea T."/>
            <person name="Sisk P."/>
            <person name="Sykes S."/>
            <person name="Wortman J."/>
            <person name="Nusbaum C."/>
            <person name="Birren B."/>
        </authorList>
    </citation>
    <scope>NUCLEOTIDE SEQUENCE [LARGE SCALE GENOMIC DNA]</scope>
    <source>
        <strain evidence="3">race PST-78</strain>
    </source>
</reference>
<feature type="compositionally biased region" description="Pro residues" evidence="1">
    <location>
        <begin position="164"/>
        <end position="178"/>
    </location>
</feature>
<comment type="caution">
    <text evidence="2">The sequence shown here is derived from an EMBL/GenBank/DDBJ whole genome shotgun (WGS) entry which is preliminary data.</text>
</comment>
<gene>
    <name evidence="2" type="ORF">PSTG_11811</name>
</gene>
<evidence type="ECO:0000256" key="1">
    <source>
        <dbReference type="SAM" id="MobiDB-lite"/>
    </source>
</evidence>
<organism evidence="2 3">
    <name type="scientific">Puccinia striiformis f. sp. tritici PST-78</name>
    <dbReference type="NCBI Taxonomy" id="1165861"/>
    <lineage>
        <taxon>Eukaryota</taxon>
        <taxon>Fungi</taxon>
        <taxon>Dikarya</taxon>
        <taxon>Basidiomycota</taxon>
        <taxon>Pucciniomycotina</taxon>
        <taxon>Pucciniomycetes</taxon>
        <taxon>Pucciniales</taxon>
        <taxon>Pucciniaceae</taxon>
        <taxon>Puccinia</taxon>
    </lineage>
</organism>
<sequence length="194" mass="20620">MRGPGPVQRSVPDRPVVNRCPLVRSEVLDSPQGFRQPSRPLVARIYASYVVSPGPGNPFWYRTPPRPVLAHPYLAPLSGLTRPEVPATPPGFRMAVDTPPESCMVVDTPPESCMAVDTPPDPCMAVDDPVPENRPFVVGQPGLANISDCFCKNVGVNPLLVAPQVPPSQNPAPPPSPAAPGFGVAVPEEQLAQD</sequence>
<dbReference type="Proteomes" id="UP000054564">
    <property type="component" value="Unassembled WGS sequence"/>
</dbReference>